<evidence type="ECO:0000256" key="3">
    <source>
        <dbReference type="ARBA" id="ARBA00023015"/>
    </source>
</evidence>
<dbReference type="SUPFAM" id="SSF53098">
    <property type="entry name" value="Ribonuclease H-like"/>
    <property type="match status" value="1"/>
</dbReference>
<dbReference type="InterPro" id="IPR002156">
    <property type="entry name" value="RNaseH_domain"/>
</dbReference>
<evidence type="ECO:0000313" key="11">
    <source>
        <dbReference type="Proteomes" id="UP000467841"/>
    </source>
</evidence>
<evidence type="ECO:0000256" key="1">
    <source>
        <dbReference type="ARBA" id="ARBA00003687"/>
    </source>
</evidence>
<dbReference type="InterPro" id="IPR039605">
    <property type="entry name" value="AHL"/>
</dbReference>
<dbReference type="GO" id="GO:0003680">
    <property type="term" value="F:minor groove of adenine-thymine-rich DNA binding"/>
    <property type="evidence" value="ECO:0007669"/>
    <property type="project" value="UniProtKB-UniRule"/>
</dbReference>
<dbReference type="Pfam" id="PF13966">
    <property type="entry name" value="zf-RVT"/>
    <property type="match status" value="1"/>
</dbReference>
<keyword evidence="5 7" id="KW-0804">Transcription</keyword>
<dbReference type="SMART" id="SM00384">
    <property type="entry name" value="AT_hook"/>
    <property type="match status" value="2"/>
</dbReference>
<evidence type="ECO:0000256" key="8">
    <source>
        <dbReference type="SAM" id="MobiDB-lite"/>
    </source>
</evidence>
<dbReference type="AlphaFoldDB" id="A0A6D2HMY5"/>
<dbReference type="InterPro" id="IPR044730">
    <property type="entry name" value="RNase_H-like_dom_plant"/>
</dbReference>
<keyword evidence="6 7" id="KW-0539">Nucleus</keyword>
<comment type="domain">
    <text evidence="7">The PPC domain mediates interactions between AHL proteins.</text>
</comment>
<keyword evidence="4 7" id="KW-0238">DNA-binding</keyword>
<evidence type="ECO:0000256" key="6">
    <source>
        <dbReference type="ARBA" id="ARBA00023242"/>
    </source>
</evidence>
<feature type="region of interest" description="Disordered" evidence="8">
    <location>
        <begin position="1"/>
        <end position="181"/>
    </location>
</feature>
<feature type="domain" description="PPC" evidence="9">
    <location>
        <begin position="183"/>
        <end position="323"/>
    </location>
</feature>
<evidence type="ECO:0000256" key="5">
    <source>
        <dbReference type="ARBA" id="ARBA00023163"/>
    </source>
</evidence>
<feature type="compositionally biased region" description="Polar residues" evidence="8">
    <location>
        <begin position="356"/>
        <end position="366"/>
    </location>
</feature>
<dbReference type="EMBL" id="CACVBM020000111">
    <property type="protein sequence ID" value="CAA7014538.1"/>
    <property type="molecule type" value="Genomic_DNA"/>
</dbReference>
<feature type="compositionally biased region" description="Pro residues" evidence="8">
    <location>
        <begin position="7"/>
        <end position="19"/>
    </location>
</feature>
<evidence type="ECO:0000256" key="2">
    <source>
        <dbReference type="ARBA" id="ARBA00004123"/>
    </source>
</evidence>
<reference evidence="10" key="1">
    <citation type="submission" date="2020-01" db="EMBL/GenBank/DDBJ databases">
        <authorList>
            <person name="Mishra B."/>
        </authorList>
    </citation>
    <scope>NUCLEOTIDE SEQUENCE [LARGE SCALE GENOMIC DNA]</scope>
</reference>
<dbReference type="Gene3D" id="3.30.420.10">
    <property type="entry name" value="Ribonuclease H-like superfamily/Ribonuclease H"/>
    <property type="match status" value="1"/>
</dbReference>
<organism evidence="10 11">
    <name type="scientific">Microthlaspi erraticum</name>
    <dbReference type="NCBI Taxonomy" id="1685480"/>
    <lineage>
        <taxon>Eukaryota</taxon>
        <taxon>Viridiplantae</taxon>
        <taxon>Streptophyta</taxon>
        <taxon>Embryophyta</taxon>
        <taxon>Tracheophyta</taxon>
        <taxon>Spermatophyta</taxon>
        <taxon>Magnoliopsida</taxon>
        <taxon>eudicotyledons</taxon>
        <taxon>Gunneridae</taxon>
        <taxon>Pentapetalae</taxon>
        <taxon>rosids</taxon>
        <taxon>malvids</taxon>
        <taxon>Brassicales</taxon>
        <taxon>Brassicaceae</taxon>
        <taxon>Coluteocarpeae</taxon>
        <taxon>Microthlaspi</taxon>
    </lineage>
</organism>
<dbReference type="Pfam" id="PF03479">
    <property type="entry name" value="PCC"/>
    <property type="match status" value="1"/>
</dbReference>
<accession>A0A6D2HMY5</accession>
<feature type="region of interest" description="Disordered" evidence="8">
    <location>
        <begin position="311"/>
        <end position="366"/>
    </location>
</feature>
<name>A0A6D2HMY5_9BRAS</name>
<dbReference type="SUPFAM" id="SSF117856">
    <property type="entry name" value="AF0104/ALDC/Ptd012-like"/>
    <property type="match status" value="1"/>
</dbReference>
<dbReference type="GO" id="GO:0004523">
    <property type="term" value="F:RNA-DNA hybrid ribonuclease activity"/>
    <property type="evidence" value="ECO:0007669"/>
    <property type="project" value="InterPro"/>
</dbReference>
<comment type="function">
    <text evidence="1 7">Transcription factor that specifically binds AT-rich DNA sequences related to the nuclear matrix attachment regions (MARs).</text>
</comment>
<feature type="compositionally biased region" description="Polar residues" evidence="8">
    <location>
        <begin position="86"/>
        <end position="106"/>
    </location>
</feature>
<dbReference type="GO" id="GO:0005634">
    <property type="term" value="C:nucleus"/>
    <property type="evidence" value="ECO:0007669"/>
    <property type="project" value="UniProtKB-SubCell"/>
</dbReference>
<feature type="compositionally biased region" description="Basic residues" evidence="8">
    <location>
        <begin position="108"/>
        <end position="117"/>
    </location>
</feature>
<keyword evidence="11" id="KW-1185">Reference proteome</keyword>
<dbReference type="CDD" id="cd11378">
    <property type="entry name" value="DUF296"/>
    <property type="match status" value="1"/>
</dbReference>
<dbReference type="CDD" id="cd06222">
    <property type="entry name" value="RNase_H_like"/>
    <property type="match status" value="1"/>
</dbReference>
<evidence type="ECO:0000256" key="4">
    <source>
        <dbReference type="ARBA" id="ARBA00023125"/>
    </source>
</evidence>
<dbReference type="OrthoDB" id="1742671at2759"/>
<feature type="compositionally biased region" description="Gly residues" evidence="8">
    <location>
        <begin position="139"/>
        <end position="152"/>
    </location>
</feature>
<proteinExistence type="predicted"/>
<gene>
    <name evidence="10" type="ORF">MERR_LOCUS1772</name>
</gene>
<dbReference type="InterPro" id="IPR036397">
    <property type="entry name" value="RNaseH_sf"/>
</dbReference>
<dbReference type="Pfam" id="PF13456">
    <property type="entry name" value="RVT_3"/>
    <property type="match status" value="1"/>
</dbReference>
<dbReference type="InterPro" id="IPR005175">
    <property type="entry name" value="PPC_dom"/>
</dbReference>
<comment type="caution">
    <text evidence="10">The sequence shown here is derived from an EMBL/GenBank/DDBJ whole genome shotgun (WGS) entry which is preliminary data.</text>
</comment>
<dbReference type="Proteomes" id="UP000467841">
    <property type="component" value="Unassembled WGS sequence"/>
</dbReference>
<feature type="compositionally biased region" description="Low complexity" evidence="8">
    <location>
        <begin position="51"/>
        <end position="74"/>
    </location>
</feature>
<evidence type="ECO:0000313" key="10">
    <source>
        <dbReference type="EMBL" id="CAA7014538.1"/>
    </source>
</evidence>
<protein>
    <recommendedName>
        <fullName evidence="7">AT-hook motif nuclear-localized protein</fullName>
    </recommendedName>
</protein>
<dbReference type="PANTHER" id="PTHR31500:SF51">
    <property type="entry name" value="AT-HOOK MOTIF NUCLEAR-LOCALIZED PROTEIN 8"/>
    <property type="match status" value="1"/>
</dbReference>
<keyword evidence="3 7" id="KW-0805">Transcription regulation</keyword>
<evidence type="ECO:0000256" key="7">
    <source>
        <dbReference type="RuleBase" id="RU367031"/>
    </source>
</evidence>
<dbReference type="PROSITE" id="PS51742">
    <property type="entry name" value="PPC"/>
    <property type="match status" value="1"/>
</dbReference>
<dbReference type="InterPro" id="IPR026960">
    <property type="entry name" value="RVT-Znf"/>
</dbReference>
<dbReference type="Gene3D" id="3.30.1330.80">
    <property type="entry name" value="Hypothetical protein, similar to alpha- acetolactate decarboxylase, domain 2"/>
    <property type="match status" value="1"/>
</dbReference>
<comment type="subcellular location">
    <subcellularLocation>
        <location evidence="2 7">Nucleus</location>
    </subcellularLocation>
</comment>
<dbReference type="PANTHER" id="PTHR31500">
    <property type="entry name" value="AT-HOOK MOTIF NUCLEAR-LOCALIZED PROTEIN 9"/>
    <property type="match status" value="1"/>
</dbReference>
<evidence type="ECO:0000259" key="9">
    <source>
        <dbReference type="PROSITE" id="PS51742"/>
    </source>
</evidence>
<dbReference type="InterPro" id="IPR017956">
    <property type="entry name" value="AT_hook_DNA-bd_motif"/>
</dbReference>
<sequence length="762" mass="83064">MDSRDIPPSPHQQLQPPPGMLMFHYRNPNAAGIMGPTSTSQSIQHRLPFGTLAPHLPQTQPPQTLQQQQQQMDQKTLESLGLGDGSPSSQSMRFGIDQNQNQNLQPQVKKKRGRPRKYAPDGNIALGLAPTSPASNSYGGDGVVGDSGGAGGNANSADPPAKRNRGRPPGSSKKQLDALGGTAGVGFTPHVIEVKIGEDILSKVIAFSDQGPRTICILSASGAVSTVTLRQASNPSGSVTYEGRFEIVTLSGSFLNYEVNGSTNRSGSLSVALAGSDGRILGGCVVGALVAATQVQVIVGSFVAEAKKAKQSSGNNARGQNPEPASAPANMLNFGSNSQGPSSESSDENESGSPSMQRDNNNNGIYGSSVAQQQQALRQMQMYQNLWPPNEIARITGITVPTGYKPDTCGWIFTKTGRYTVKSGDSYLQELKEDEVLPVFGPDTRRLQVQSWKVKCTTKLQHFLSQIITGCLAVGAQLCSRGMRVDPQCVRCGIGDETVNHMLFDCPPAHQVWALSPIPTPPLTFPTEALFSNMAHLFWNLSDNEDMMIFPWLLWFIWKARNYKVFSNDDQDSRDVLESAITEARAWAAAQTGELRAHVCTVSHMEHGLVGEWCKLDGAWKETEGRAGLGWLKFNPESGSVLVGACNLRRGLSPLQTELEALVWAMQSMLVHNKRRMNFQKNCADLVKMVSRPKEWPVFEILLDQVEKCKRKFQAFSLIHIPRTKNTKADKLAHSARICARDQLYDVYYINSVPPVSLPEPR</sequence>
<dbReference type="InterPro" id="IPR012337">
    <property type="entry name" value="RNaseH-like_sf"/>
</dbReference>